<feature type="compositionally biased region" description="Polar residues" evidence="2">
    <location>
        <begin position="20"/>
        <end position="35"/>
    </location>
</feature>
<evidence type="ECO:0000313" key="4">
    <source>
        <dbReference type="Proteomes" id="UP001152759"/>
    </source>
</evidence>
<dbReference type="SUPFAM" id="SSF52266">
    <property type="entry name" value="SGNH hydrolase"/>
    <property type="match status" value="1"/>
</dbReference>
<feature type="region of interest" description="Disordered" evidence="2">
    <location>
        <begin position="103"/>
        <end position="138"/>
    </location>
</feature>
<feature type="compositionally biased region" description="Low complexity" evidence="2">
    <location>
        <begin position="36"/>
        <end position="51"/>
    </location>
</feature>
<gene>
    <name evidence="3" type="ORF">BEMITA_LOCUS10583</name>
</gene>
<keyword evidence="4" id="KW-1185">Reference proteome</keyword>
<dbReference type="AlphaFoldDB" id="A0A9P0AFG3"/>
<evidence type="ECO:0000313" key="3">
    <source>
        <dbReference type="EMBL" id="CAH0392024.1"/>
    </source>
</evidence>
<feature type="region of interest" description="Disordered" evidence="2">
    <location>
        <begin position="1"/>
        <end position="83"/>
    </location>
</feature>
<sequence>MVRSRVTSILAATGAPHPPAQSTENQYALRSTNSNQLSRLSSPPSMQLSQPNPNKTPKISSRTKITVKAMRQSPVGSNSRSSINKAEIQPHISTMMPNHAEKISTTKSTKTAKPKKKNASPTDTRANADSPNYATTGVQTDPELDLQCQRDSLIENNCTLRNNNNCITKINKKLGNEIKVLNEKVDELKKDILNKEVLNQKLEEEIRELNTRIKKLITKNAILADSLTNGNFSPNNVSTINCFELSTQSGVTLPRYDGENIVLKDDLNPNFSSNSCQKSKKKVLILSDSHGRNLAQMLKNRLGSNQHFETHSIFKPNALFKNVIEDIGNLTKGFTKNDFVFVIAGSNDLFYHYESPKYDLFTELCKAARLTSHTNLVIPKLFHRFDVPNYVAITFKRFYDQLILRATKMYNHVSEIDFDYLSRSHFTFRGLHLNTRGKQEIVKLIHDRVLETLVTKSLN</sequence>
<feature type="compositionally biased region" description="Polar residues" evidence="2">
    <location>
        <begin position="74"/>
        <end position="83"/>
    </location>
</feature>
<feature type="compositionally biased region" description="Polar residues" evidence="2">
    <location>
        <begin position="52"/>
        <end position="64"/>
    </location>
</feature>
<keyword evidence="1" id="KW-0175">Coiled coil</keyword>
<reference evidence="3" key="1">
    <citation type="submission" date="2021-12" db="EMBL/GenBank/DDBJ databases">
        <authorList>
            <person name="King R."/>
        </authorList>
    </citation>
    <scope>NUCLEOTIDE SEQUENCE</scope>
</reference>
<protein>
    <submittedName>
        <fullName evidence="3">Uncharacterized protein</fullName>
    </submittedName>
</protein>
<feature type="coiled-coil region" evidence="1">
    <location>
        <begin position="171"/>
        <end position="219"/>
    </location>
</feature>
<evidence type="ECO:0000256" key="1">
    <source>
        <dbReference type="SAM" id="Coils"/>
    </source>
</evidence>
<feature type="compositionally biased region" description="Polar residues" evidence="2">
    <location>
        <begin position="123"/>
        <end position="138"/>
    </location>
</feature>
<dbReference type="Proteomes" id="UP001152759">
    <property type="component" value="Chromosome 6"/>
</dbReference>
<dbReference type="EMBL" id="OU963867">
    <property type="protein sequence ID" value="CAH0392024.1"/>
    <property type="molecule type" value="Genomic_DNA"/>
</dbReference>
<name>A0A9P0AFG3_BEMTA</name>
<organism evidence="3 4">
    <name type="scientific">Bemisia tabaci</name>
    <name type="common">Sweetpotato whitefly</name>
    <name type="synonym">Aleurodes tabaci</name>
    <dbReference type="NCBI Taxonomy" id="7038"/>
    <lineage>
        <taxon>Eukaryota</taxon>
        <taxon>Metazoa</taxon>
        <taxon>Ecdysozoa</taxon>
        <taxon>Arthropoda</taxon>
        <taxon>Hexapoda</taxon>
        <taxon>Insecta</taxon>
        <taxon>Pterygota</taxon>
        <taxon>Neoptera</taxon>
        <taxon>Paraneoptera</taxon>
        <taxon>Hemiptera</taxon>
        <taxon>Sternorrhyncha</taxon>
        <taxon>Aleyrodoidea</taxon>
        <taxon>Aleyrodidae</taxon>
        <taxon>Aleyrodinae</taxon>
        <taxon>Bemisia</taxon>
    </lineage>
</organism>
<accession>A0A9P0AFG3</accession>
<proteinExistence type="predicted"/>
<evidence type="ECO:0000256" key="2">
    <source>
        <dbReference type="SAM" id="MobiDB-lite"/>
    </source>
</evidence>